<dbReference type="RefSeq" id="WP_046171499.1">
    <property type="nucleotide sequence ID" value="NZ_FOMB01000009.1"/>
</dbReference>
<sequence length="237" mass="24729">MTHEMQSFPPGGLALVIGASGGIGQAMRQELETSGGFEQVLGLSRSADDLDLTDEASIARAAAAVAATGRAVRLVVVATGLLHDGTMQPEKSWRQLDYDGLARSFAVNAIGPALVGKHFLPLLPREGKAVFAALSAKVGSIGDNHLGGWYGYRAAKAALNQLVHTASIELRRTRPDAICVTLHPGTVATSLSAPFGAAGHEPVEPAAAARRLLGIIDELRPIQSGLLLDHTGLPLPW</sequence>
<evidence type="ECO:0000313" key="4">
    <source>
        <dbReference type="Proteomes" id="UP000182258"/>
    </source>
</evidence>
<dbReference type="PANTHER" id="PTHR43544">
    <property type="entry name" value="SHORT-CHAIN DEHYDROGENASE/REDUCTASE"/>
    <property type="match status" value="1"/>
</dbReference>
<dbReference type="STRING" id="728005.SAMN04488059_10919"/>
<evidence type="ECO:0000313" key="1">
    <source>
        <dbReference type="EMBL" id="KKC32553.1"/>
    </source>
</evidence>
<keyword evidence="3" id="KW-1185">Reference proteome</keyword>
<dbReference type="AlphaFoldDB" id="A0A0F5PVB5"/>
<name>A0A0F5PVB5_9HYPH</name>
<dbReference type="GO" id="GO:0005737">
    <property type="term" value="C:cytoplasm"/>
    <property type="evidence" value="ECO:0007669"/>
    <property type="project" value="TreeGrafter"/>
</dbReference>
<accession>A0A0F5PVB5</accession>
<gene>
    <name evidence="2" type="ORF">SAMN04488059_10919</name>
    <name evidence="1" type="ORF">WH91_13340</name>
</gene>
<dbReference type="EMBL" id="FOMB01000009">
    <property type="protein sequence ID" value="SFC68953.1"/>
    <property type="molecule type" value="Genomic_DNA"/>
</dbReference>
<protein>
    <submittedName>
        <fullName evidence="1">C-factor</fullName>
    </submittedName>
</protein>
<dbReference type="InterPro" id="IPR036291">
    <property type="entry name" value="NAD(P)-bd_dom_sf"/>
</dbReference>
<dbReference type="OrthoDB" id="9785826at2"/>
<dbReference type="InterPro" id="IPR051468">
    <property type="entry name" value="Fungal_SecMetab_SDRs"/>
</dbReference>
<evidence type="ECO:0000313" key="3">
    <source>
        <dbReference type="Proteomes" id="UP000033519"/>
    </source>
</evidence>
<organism evidence="2 4">
    <name type="scientific">Devosia psychrophila</name>
    <dbReference type="NCBI Taxonomy" id="728005"/>
    <lineage>
        <taxon>Bacteria</taxon>
        <taxon>Pseudomonadati</taxon>
        <taxon>Pseudomonadota</taxon>
        <taxon>Alphaproteobacteria</taxon>
        <taxon>Hyphomicrobiales</taxon>
        <taxon>Devosiaceae</taxon>
        <taxon>Devosia</taxon>
    </lineage>
</organism>
<dbReference type="GO" id="GO:0016491">
    <property type="term" value="F:oxidoreductase activity"/>
    <property type="evidence" value="ECO:0007669"/>
    <property type="project" value="TreeGrafter"/>
</dbReference>
<reference evidence="2 4" key="2">
    <citation type="submission" date="2016-10" db="EMBL/GenBank/DDBJ databases">
        <authorList>
            <person name="de Groot N.N."/>
        </authorList>
    </citation>
    <scope>NUCLEOTIDE SEQUENCE [LARGE SCALE GENOMIC DNA]</scope>
    <source>
        <strain evidence="2 4">CGMCC 1.10210</strain>
    </source>
</reference>
<proteinExistence type="predicted"/>
<dbReference type="InterPro" id="IPR002347">
    <property type="entry name" value="SDR_fam"/>
</dbReference>
<dbReference type="PATRIC" id="fig|728005.3.peg.832"/>
<dbReference type="SUPFAM" id="SSF51735">
    <property type="entry name" value="NAD(P)-binding Rossmann-fold domains"/>
    <property type="match status" value="1"/>
</dbReference>
<evidence type="ECO:0000313" key="2">
    <source>
        <dbReference type="EMBL" id="SFC68953.1"/>
    </source>
</evidence>
<dbReference type="PRINTS" id="PR00081">
    <property type="entry name" value="GDHRDH"/>
</dbReference>
<dbReference type="PANTHER" id="PTHR43544:SF12">
    <property type="entry name" value="NAD(P)-BINDING ROSSMANN-FOLD SUPERFAMILY PROTEIN"/>
    <property type="match status" value="1"/>
</dbReference>
<dbReference type="Proteomes" id="UP000033519">
    <property type="component" value="Unassembled WGS sequence"/>
</dbReference>
<dbReference type="EMBL" id="LAPV01000131">
    <property type="protein sequence ID" value="KKC32553.1"/>
    <property type="molecule type" value="Genomic_DNA"/>
</dbReference>
<dbReference type="Gene3D" id="3.40.50.720">
    <property type="entry name" value="NAD(P)-binding Rossmann-like Domain"/>
    <property type="match status" value="1"/>
</dbReference>
<reference evidence="1 3" key="1">
    <citation type="submission" date="2015-03" db="EMBL/GenBank/DDBJ databases">
        <authorList>
            <person name="Lepp D."/>
            <person name="Hassan Y.I."/>
            <person name="Li X.-Z."/>
            <person name="Zhou T."/>
        </authorList>
    </citation>
    <scope>NUCLEOTIDE SEQUENCE [LARGE SCALE GENOMIC DNA]</scope>
    <source>
        <strain evidence="1 3">Cr7-05</strain>
    </source>
</reference>
<dbReference type="Proteomes" id="UP000182258">
    <property type="component" value="Unassembled WGS sequence"/>
</dbReference>
<dbReference type="Pfam" id="PF13561">
    <property type="entry name" value="adh_short_C2"/>
    <property type="match status" value="1"/>
</dbReference>